<comment type="cofactor">
    <cofactor evidence="5">
        <name>Fe(2+)</name>
        <dbReference type="ChEBI" id="CHEBI:29033"/>
    </cofactor>
    <text evidence="5">Binds 1 Fe(2+) ion per subunit.</text>
</comment>
<dbReference type="SUPFAM" id="SSF51905">
    <property type="entry name" value="FAD/NAD(P)-binding domain"/>
    <property type="match status" value="1"/>
</dbReference>
<gene>
    <name evidence="8" type="ORF">HJC23_003098</name>
</gene>
<evidence type="ECO:0000256" key="2">
    <source>
        <dbReference type="ARBA" id="ARBA00022964"/>
    </source>
</evidence>
<keyword evidence="1 5" id="KW-0479">Metal-binding</keyword>
<evidence type="ECO:0000259" key="7">
    <source>
        <dbReference type="PROSITE" id="PS51471"/>
    </source>
</evidence>
<dbReference type="PANTHER" id="PTHR16557">
    <property type="entry name" value="ALKYLATED DNA REPAIR PROTEIN ALKB-RELATED"/>
    <property type="match status" value="1"/>
</dbReference>
<dbReference type="InterPro" id="IPR036770">
    <property type="entry name" value="Ankyrin_rpt-contain_sf"/>
</dbReference>
<dbReference type="Proteomes" id="UP001516023">
    <property type="component" value="Unassembled WGS sequence"/>
</dbReference>
<keyword evidence="4 5" id="KW-0408">Iron</keyword>
<feature type="domain" description="Fe2OG dioxygenase" evidence="7">
    <location>
        <begin position="920"/>
        <end position="1071"/>
    </location>
</feature>
<dbReference type="GO" id="GO:0051213">
    <property type="term" value="F:dioxygenase activity"/>
    <property type="evidence" value="ECO:0007669"/>
    <property type="project" value="UniProtKB-KW"/>
</dbReference>
<feature type="binding site" evidence="5">
    <location>
        <position position="941"/>
    </location>
    <ligand>
        <name>Fe cation</name>
        <dbReference type="ChEBI" id="CHEBI:24875"/>
        <note>catalytic</note>
    </ligand>
</feature>
<dbReference type="InterPro" id="IPR004574">
    <property type="entry name" value="Alkb"/>
</dbReference>
<dbReference type="PANTHER" id="PTHR16557:SF11">
    <property type="entry name" value="ALPHA-KETOGLUTARATE-DEPENDENT DIOXYGENASE ALKB"/>
    <property type="match status" value="1"/>
</dbReference>
<dbReference type="SUPFAM" id="SSF48403">
    <property type="entry name" value="Ankyrin repeat"/>
    <property type="match status" value="1"/>
</dbReference>
<dbReference type="GO" id="GO:0046872">
    <property type="term" value="F:metal ion binding"/>
    <property type="evidence" value="ECO:0007669"/>
    <property type="project" value="UniProtKB-KW"/>
</dbReference>
<feature type="binding site" evidence="5">
    <location>
        <position position="997"/>
    </location>
    <ligand>
        <name>Fe cation</name>
        <dbReference type="ChEBI" id="CHEBI:24875"/>
        <note>catalytic</note>
    </ligand>
</feature>
<evidence type="ECO:0000256" key="5">
    <source>
        <dbReference type="PIRSR" id="PIRSR604574-2"/>
    </source>
</evidence>
<dbReference type="SUPFAM" id="SSF51197">
    <property type="entry name" value="Clavaminate synthase-like"/>
    <property type="match status" value="1"/>
</dbReference>
<organism evidence="8 9">
    <name type="scientific">Cyclotella cryptica</name>
    <dbReference type="NCBI Taxonomy" id="29204"/>
    <lineage>
        <taxon>Eukaryota</taxon>
        <taxon>Sar</taxon>
        <taxon>Stramenopiles</taxon>
        <taxon>Ochrophyta</taxon>
        <taxon>Bacillariophyta</taxon>
        <taxon>Coscinodiscophyceae</taxon>
        <taxon>Thalassiosirophycidae</taxon>
        <taxon>Stephanodiscales</taxon>
        <taxon>Stephanodiscaceae</taxon>
        <taxon>Cyclotella</taxon>
    </lineage>
</organism>
<dbReference type="EMBL" id="JABMIG020000277">
    <property type="protein sequence ID" value="KAL3782777.1"/>
    <property type="molecule type" value="Genomic_DNA"/>
</dbReference>
<comment type="caution">
    <text evidence="8">The sequence shown here is derived from an EMBL/GenBank/DDBJ whole genome shotgun (WGS) entry which is preliminary data.</text>
</comment>
<dbReference type="Gene3D" id="1.25.40.20">
    <property type="entry name" value="Ankyrin repeat-containing domain"/>
    <property type="match status" value="1"/>
</dbReference>
<dbReference type="InterPro" id="IPR036188">
    <property type="entry name" value="FAD/NAD-bd_sf"/>
</dbReference>
<proteinExistence type="predicted"/>
<accession>A0ABD3P4Z0</accession>
<dbReference type="Pfam" id="PF12796">
    <property type="entry name" value="Ank_2"/>
    <property type="match status" value="1"/>
</dbReference>
<keyword evidence="2" id="KW-0223">Dioxygenase</keyword>
<evidence type="ECO:0000256" key="4">
    <source>
        <dbReference type="ARBA" id="ARBA00023004"/>
    </source>
</evidence>
<sequence>MKSTKSKKYNRLLQTECHIGIIGSGLGGLSAALAILQCDVNLDKNDHGRRAKKTKSGEECSIENNEIEEGHDPSCSGFQGRITIYERDLHPNDRKEGYGMTITYNPGGPLAQLGVLEAIAQKDCPSRSHYLFTEKGEVMGYYGNAFHDVSEENPSVEDEDGVKPTVSAFRGAGQRGNLRIPRSELRSILMDKIRGVNEQNRPSKFRIEWGKRLVSYVDRPATEKLSQIHDVERKAENVRNAVSGQSSEATCQRPVLLQFEDGTTDDVDLLIGADGINSIVAKQYLSTTSQSKSKQSTLNIDISPQYLGIFIIIGISHHFHPLIDERGYYTLDMTHRLFIMPFEGSRIQQQSRRTMWQLSYPVVDREEANRLSKLDPSELQQEVLKLCGHWHEPFPEMVKQTPLVTIWGTGLLDRDPDIFIQHRKSLEIHGRIPCHVVLLGDAAHAMSPFKGSGANQALADGPLLAKWLSHSKFDSAVRGYMTEMARRSGVKVRASREAATKLHSKDCWEWMASQDGVTSAIFHGVHSDHVKSLLDTLRERSISASLGSTLDNAIRATIKEMNISSTAIRSSSLSSEMSPAELCSLQAEALGHASSGNLQQLRLISRKSHLIIPLAVDSSHKSCLHLAASHGHLDVCGWLLSEAKIDPKLLDQKNKTALQIAEENGNEKTAQLIRSWITGALSNEREEEPPSTRIGLDTPEDLYRVVEKQLRVIRTMNQLCSLLRSNRQGAKSKLSITHVLGLILDSNDEEQHIKDEEVLAREHGAIVLRNFVSREVDQLALAALALRPLELDTSAVIDKLLDTKTTKIRKQTKVIKSQISIPAHSPVIIQTNFGPEFLSHTSQNASKKRRVESFCLSKLRYLNIGKWNYNWGDRRYDRVPQAHPFPEPFSKLAHDAYSIAWQQVHKSHKSEQPENTGASHFDMAICNFYHLQRPSDRLGGHKDDVESDLTSPLITISLGAPGIFLLGGASRNTKPTAILLRAGDCMIMSGQSRQYFHGVPTILDYEDHCESSCPAMNGEEPVFPELRGDMLSESTVPFCNQEDMATPSYNELLFAKAFLTTTRMNISIRQI</sequence>
<evidence type="ECO:0000313" key="9">
    <source>
        <dbReference type="Proteomes" id="UP001516023"/>
    </source>
</evidence>
<dbReference type="Gene3D" id="2.60.120.590">
    <property type="entry name" value="Alpha-ketoglutarate-dependent dioxygenase AlkB-like"/>
    <property type="match status" value="1"/>
</dbReference>
<dbReference type="Pfam" id="PF13532">
    <property type="entry name" value="2OG-FeII_Oxy_2"/>
    <property type="match status" value="1"/>
</dbReference>
<dbReference type="InterPro" id="IPR002110">
    <property type="entry name" value="Ankyrin_rpt"/>
</dbReference>
<dbReference type="Gene3D" id="3.50.50.60">
    <property type="entry name" value="FAD/NAD(P)-binding domain"/>
    <property type="match status" value="1"/>
</dbReference>
<dbReference type="InterPro" id="IPR037151">
    <property type="entry name" value="AlkB-like_sf"/>
</dbReference>
<dbReference type="InterPro" id="IPR002938">
    <property type="entry name" value="FAD-bd"/>
</dbReference>
<protein>
    <recommendedName>
        <fullName evidence="7">Fe2OG dioxygenase domain-containing protein</fullName>
    </recommendedName>
</protein>
<dbReference type="InterPro" id="IPR027450">
    <property type="entry name" value="AlkB-like"/>
</dbReference>
<reference evidence="8 9" key="1">
    <citation type="journal article" date="2020" name="G3 (Bethesda)">
        <title>Improved Reference Genome for Cyclotella cryptica CCMP332, a Model for Cell Wall Morphogenesis, Salinity Adaptation, and Lipid Production in Diatoms (Bacillariophyta).</title>
        <authorList>
            <person name="Roberts W.R."/>
            <person name="Downey K.M."/>
            <person name="Ruck E.C."/>
            <person name="Traller J.C."/>
            <person name="Alverson A.J."/>
        </authorList>
    </citation>
    <scope>NUCLEOTIDE SEQUENCE [LARGE SCALE GENOMIC DNA]</scope>
    <source>
        <strain evidence="8 9">CCMP332</strain>
    </source>
</reference>
<keyword evidence="3" id="KW-0560">Oxidoreductase</keyword>
<dbReference type="PROSITE" id="PS51471">
    <property type="entry name" value="FE2OG_OXY"/>
    <property type="match status" value="1"/>
</dbReference>
<evidence type="ECO:0000256" key="6">
    <source>
        <dbReference type="SAM" id="MobiDB-lite"/>
    </source>
</evidence>
<dbReference type="AlphaFoldDB" id="A0ABD3P4Z0"/>
<name>A0ABD3P4Z0_9STRA</name>
<dbReference type="Pfam" id="PF01494">
    <property type="entry name" value="FAD_binding_3"/>
    <property type="match status" value="1"/>
</dbReference>
<feature type="binding site" evidence="5">
    <location>
        <position position="943"/>
    </location>
    <ligand>
        <name>Fe cation</name>
        <dbReference type="ChEBI" id="CHEBI:24875"/>
        <note>catalytic</note>
    </ligand>
</feature>
<keyword evidence="9" id="KW-1185">Reference proteome</keyword>
<evidence type="ECO:0000256" key="3">
    <source>
        <dbReference type="ARBA" id="ARBA00023002"/>
    </source>
</evidence>
<evidence type="ECO:0000256" key="1">
    <source>
        <dbReference type="ARBA" id="ARBA00022723"/>
    </source>
</evidence>
<evidence type="ECO:0000313" key="8">
    <source>
        <dbReference type="EMBL" id="KAL3782777.1"/>
    </source>
</evidence>
<feature type="region of interest" description="Disordered" evidence="6">
    <location>
        <begin position="46"/>
        <end position="75"/>
    </location>
</feature>
<dbReference type="InterPro" id="IPR005123">
    <property type="entry name" value="Oxoglu/Fe-dep_dioxygenase_dom"/>
</dbReference>